<dbReference type="PANTHER" id="PTHR11135:SF2">
    <property type="entry name" value="ELONGATOR COMPLEX PROTEIN 3"/>
    <property type="match status" value="1"/>
</dbReference>
<comment type="cofactor">
    <cofactor evidence="15">
        <name>[4Fe-4S] cluster</name>
        <dbReference type="ChEBI" id="CHEBI:49883"/>
    </cofactor>
    <text evidence="15">Binds 1 [4Fe-4S] cluster. The cluster is coordinated with 3 cysteines and an exchangeable S-adenosyl-L-methionine.</text>
</comment>
<dbReference type="GO" id="GO:0000049">
    <property type="term" value="F:tRNA binding"/>
    <property type="evidence" value="ECO:0007669"/>
    <property type="project" value="UniProtKB-KW"/>
</dbReference>
<dbReference type="InterPro" id="IPR039661">
    <property type="entry name" value="ELP3"/>
</dbReference>
<organism evidence="17 18">
    <name type="scientific">Candidatus Falkowbacteria bacterium RIFCSPLOWO2_02_FULL_45_21</name>
    <dbReference type="NCBI Taxonomy" id="1797989"/>
    <lineage>
        <taxon>Bacteria</taxon>
        <taxon>Candidatus Falkowiibacteriota</taxon>
    </lineage>
</organism>
<dbReference type="InterPro" id="IPR000182">
    <property type="entry name" value="GNAT_dom"/>
</dbReference>
<evidence type="ECO:0000256" key="1">
    <source>
        <dbReference type="ARBA" id="ARBA00005217"/>
    </source>
</evidence>
<dbReference type="GO" id="GO:0106261">
    <property type="term" value="F:tRNA uridine(34) acetyltransferase activity"/>
    <property type="evidence" value="ECO:0007669"/>
    <property type="project" value="UniProtKB-EC"/>
</dbReference>
<dbReference type="Gene3D" id="3.80.30.20">
    <property type="entry name" value="tm_1862 like domain"/>
    <property type="match status" value="1"/>
</dbReference>
<evidence type="ECO:0000256" key="14">
    <source>
        <dbReference type="ARBA" id="ARBA00047372"/>
    </source>
</evidence>
<dbReference type="SUPFAM" id="SSF102114">
    <property type="entry name" value="Radical SAM enzymes"/>
    <property type="match status" value="1"/>
</dbReference>
<feature type="domain" description="Radical SAM core" evidence="16">
    <location>
        <begin position="78"/>
        <end position="392"/>
    </location>
</feature>
<name>A0A1F5SB89_9BACT</name>
<dbReference type="PROSITE" id="PS51918">
    <property type="entry name" value="RADICAL_SAM"/>
    <property type="match status" value="1"/>
</dbReference>
<gene>
    <name evidence="17" type="ORF">A3H66_00140</name>
</gene>
<dbReference type="NCBIfam" id="TIGR01211">
    <property type="entry name" value="ELP3"/>
    <property type="match status" value="1"/>
</dbReference>
<dbReference type="EC" id="2.3.1.311" evidence="13"/>
<dbReference type="Pfam" id="PF04055">
    <property type="entry name" value="Radical_SAM"/>
    <property type="match status" value="1"/>
</dbReference>
<dbReference type="SFLD" id="SFLDG01086">
    <property type="entry name" value="elongater_protein-like"/>
    <property type="match status" value="1"/>
</dbReference>
<dbReference type="GO" id="GO:0005737">
    <property type="term" value="C:cytoplasm"/>
    <property type="evidence" value="ECO:0007669"/>
    <property type="project" value="TreeGrafter"/>
</dbReference>
<dbReference type="GO" id="GO:0046872">
    <property type="term" value="F:metal ion binding"/>
    <property type="evidence" value="ECO:0007669"/>
    <property type="project" value="UniProtKB-KW"/>
</dbReference>
<dbReference type="CDD" id="cd04301">
    <property type="entry name" value="NAT_SF"/>
    <property type="match status" value="1"/>
</dbReference>
<dbReference type="SFLD" id="SFLDF00344">
    <property type="entry name" value="ELP3-like"/>
    <property type="match status" value="1"/>
</dbReference>
<dbReference type="Pfam" id="PF16199">
    <property type="entry name" value="Radical_SAM_C"/>
    <property type="match status" value="1"/>
</dbReference>
<dbReference type="InterPro" id="IPR006638">
    <property type="entry name" value="Elp3/MiaA/NifB-like_rSAM"/>
</dbReference>
<evidence type="ECO:0000256" key="2">
    <source>
        <dbReference type="ARBA" id="ARBA00005494"/>
    </source>
</evidence>
<keyword evidence="11 15" id="KW-0411">Iron-sulfur</keyword>
<dbReference type="SUPFAM" id="SSF55729">
    <property type="entry name" value="Acyl-CoA N-acyltransferases (Nat)"/>
    <property type="match status" value="1"/>
</dbReference>
<evidence type="ECO:0000256" key="12">
    <source>
        <dbReference type="ARBA" id="ARBA00023315"/>
    </source>
</evidence>
<reference evidence="17 18" key="1">
    <citation type="journal article" date="2016" name="Nat. Commun.">
        <title>Thousands of microbial genomes shed light on interconnected biogeochemical processes in an aquifer system.</title>
        <authorList>
            <person name="Anantharaman K."/>
            <person name="Brown C.T."/>
            <person name="Hug L.A."/>
            <person name="Sharon I."/>
            <person name="Castelle C.J."/>
            <person name="Probst A.J."/>
            <person name="Thomas B.C."/>
            <person name="Singh A."/>
            <person name="Wilkins M.J."/>
            <person name="Karaoz U."/>
            <person name="Brodie E.L."/>
            <person name="Williams K.H."/>
            <person name="Hubbard S.S."/>
            <person name="Banfield J.F."/>
        </authorList>
    </citation>
    <scope>NUCLEOTIDE SEQUENCE [LARGE SCALE GENOMIC DNA]</scope>
</reference>
<evidence type="ECO:0000256" key="6">
    <source>
        <dbReference type="ARBA" id="ARBA00022691"/>
    </source>
</evidence>
<dbReference type="GO" id="GO:0002926">
    <property type="term" value="P:tRNA wobble base 5-methoxycarbonylmethyl-2-thiouridinylation"/>
    <property type="evidence" value="ECO:0007669"/>
    <property type="project" value="TreeGrafter"/>
</dbReference>
<dbReference type="CDD" id="cd01335">
    <property type="entry name" value="Radical_SAM"/>
    <property type="match status" value="1"/>
</dbReference>
<keyword evidence="8 15" id="KW-0479">Metal-binding</keyword>
<evidence type="ECO:0000256" key="11">
    <source>
        <dbReference type="ARBA" id="ARBA00023014"/>
    </source>
</evidence>
<dbReference type="SMART" id="SM00729">
    <property type="entry name" value="Elp3"/>
    <property type="match status" value="1"/>
</dbReference>
<proteinExistence type="inferred from homology"/>
<evidence type="ECO:0000256" key="5">
    <source>
        <dbReference type="ARBA" id="ARBA00022679"/>
    </source>
</evidence>
<evidence type="ECO:0000256" key="15">
    <source>
        <dbReference type="PIRSR" id="PIRSR005669-1"/>
    </source>
</evidence>
<evidence type="ECO:0000259" key="16">
    <source>
        <dbReference type="PROSITE" id="PS51918"/>
    </source>
</evidence>
<keyword evidence="9" id="KW-0694">RNA-binding</keyword>
<evidence type="ECO:0000313" key="18">
    <source>
        <dbReference type="Proteomes" id="UP000178783"/>
    </source>
</evidence>
<evidence type="ECO:0000256" key="8">
    <source>
        <dbReference type="ARBA" id="ARBA00022723"/>
    </source>
</evidence>
<feature type="binding site" evidence="15">
    <location>
        <position position="99"/>
    </location>
    <ligand>
        <name>[4Fe-4S] cluster</name>
        <dbReference type="ChEBI" id="CHEBI:49883"/>
        <note>4Fe-4S-S-AdoMet</note>
    </ligand>
</feature>
<keyword evidence="6" id="KW-0949">S-adenosyl-L-methionine</keyword>
<comment type="caution">
    <text evidence="17">The sequence shown here is derived from an EMBL/GenBank/DDBJ whole genome shotgun (WGS) entry which is preliminary data.</text>
</comment>
<evidence type="ECO:0000313" key="17">
    <source>
        <dbReference type="EMBL" id="OGF23723.1"/>
    </source>
</evidence>
<keyword evidence="4" id="KW-0820">tRNA-binding</keyword>
<comment type="similarity">
    <text evidence="2">Belongs to the ELP3 family.</text>
</comment>
<protein>
    <recommendedName>
        <fullName evidence="13">tRNA carboxymethyluridine synthase</fullName>
        <ecNumber evidence="13">2.3.1.311</ecNumber>
    </recommendedName>
</protein>
<evidence type="ECO:0000256" key="4">
    <source>
        <dbReference type="ARBA" id="ARBA00022555"/>
    </source>
</evidence>
<evidence type="ECO:0000256" key="9">
    <source>
        <dbReference type="ARBA" id="ARBA00022884"/>
    </source>
</evidence>
<keyword evidence="5" id="KW-0808">Transferase</keyword>
<accession>A0A1F5SB89</accession>
<comment type="catalytic activity">
    <reaction evidence="14">
        <text>uridine(34) in tRNA + acetyl-CoA + S-adenosyl-L-methionine + H2O = 5-(carboxymethyl)uridine(34) in tRNA + 5'-deoxyadenosine + L-methionine + CoA + 2 H(+)</text>
        <dbReference type="Rhea" id="RHEA:61020"/>
        <dbReference type="Rhea" id="RHEA-COMP:10407"/>
        <dbReference type="Rhea" id="RHEA-COMP:11727"/>
        <dbReference type="ChEBI" id="CHEBI:15377"/>
        <dbReference type="ChEBI" id="CHEBI:15378"/>
        <dbReference type="ChEBI" id="CHEBI:17319"/>
        <dbReference type="ChEBI" id="CHEBI:57287"/>
        <dbReference type="ChEBI" id="CHEBI:57288"/>
        <dbReference type="ChEBI" id="CHEBI:57844"/>
        <dbReference type="ChEBI" id="CHEBI:59789"/>
        <dbReference type="ChEBI" id="CHEBI:65315"/>
        <dbReference type="ChEBI" id="CHEBI:74882"/>
        <dbReference type="EC" id="2.3.1.311"/>
    </reaction>
    <physiologicalReaction direction="left-to-right" evidence="14">
        <dbReference type="Rhea" id="RHEA:61021"/>
    </physiologicalReaction>
</comment>
<dbReference type="EMBL" id="MFFW01000055">
    <property type="protein sequence ID" value="OGF23723.1"/>
    <property type="molecule type" value="Genomic_DNA"/>
</dbReference>
<feature type="binding site" evidence="15">
    <location>
        <position position="102"/>
    </location>
    <ligand>
        <name>[4Fe-4S] cluster</name>
        <dbReference type="ChEBI" id="CHEBI:49883"/>
        <note>4Fe-4S-S-AdoMet</note>
    </ligand>
</feature>
<comment type="pathway">
    <text evidence="1">tRNA modification.</text>
</comment>
<dbReference type="SFLD" id="SFLDS00029">
    <property type="entry name" value="Radical_SAM"/>
    <property type="match status" value="1"/>
</dbReference>
<dbReference type="GO" id="GO:0051539">
    <property type="term" value="F:4 iron, 4 sulfur cluster binding"/>
    <property type="evidence" value="ECO:0007669"/>
    <property type="project" value="UniProtKB-KW"/>
</dbReference>
<dbReference type="Pfam" id="PF00583">
    <property type="entry name" value="Acetyltransf_1"/>
    <property type="match status" value="1"/>
</dbReference>
<sequence>MPNRQEKSNEIKAINELLKKKINSRPALMAVKRQLAKKYGLNILANSEILDEYKNRVKAGKMSRLPELEKTLRKRTVRTLSGIAPVAVLTKPYPCPGECAYCPTEKNVPQSYLSNEPAVMRAISCGFDPYKQARSRLEAMEANGHEPTKIELIVIGGTWSVLPVAYKYWYIKECFRAANEYGNKNWKLEIGNWKKIKNQKIEIRDKFPISNFQFQKLKQELICEQKRNEYTKYKIIGITLETRPDYINDKELWEMRDLGCTRVEIGVQAIDDKILKLNKRGHGVNEIIQATKLLKDYGFKVTYHIMPGLPGATAKKDLAMFKKLFTGQPFRPDQIKFYPTVVTRGSLLYRWWRAGQYKPYPDKVLQNLIVACKKTVPPYVRVIRLIRDIPEESIVAGNTITNLRQIMKGRGVKCRCIRCREAGEKQLTINNYQLSIIKYPASGGTEYFLSYESKNKKTLYGFCRLRLANITPLVPFVRRVAMIRELHVYGELVPVGRGKKIQHAGLGKKLMKAAEKIAGENGCEKITVISGVGVRGYYRKLGYRLKNSYMVKSLV</sequence>
<dbReference type="InterPro" id="IPR058240">
    <property type="entry name" value="rSAM_sf"/>
</dbReference>
<dbReference type="Gene3D" id="3.40.630.30">
    <property type="match status" value="1"/>
</dbReference>
<keyword evidence="10 15" id="KW-0408">Iron</keyword>
<evidence type="ECO:0000256" key="3">
    <source>
        <dbReference type="ARBA" id="ARBA00022485"/>
    </source>
</evidence>
<keyword evidence="7" id="KW-0819">tRNA processing</keyword>
<evidence type="ECO:0000256" key="13">
    <source>
        <dbReference type="ARBA" id="ARBA00044771"/>
    </source>
</evidence>
<evidence type="ECO:0000256" key="7">
    <source>
        <dbReference type="ARBA" id="ARBA00022694"/>
    </source>
</evidence>
<keyword evidence="3" id="KW-0004">4Fe-4S</keyword>
<dbReference type="InterPro" id="IPR016181">
    <property type="entry name" value="Acyl_CoA_acyltransferase"/>
</dbReference>
<dbReference type="PIRSF" id="PIRSF005669">
    <property type="entry name" value="Hist_AcTrfase_ELP3"/>
    <property type="match status" value="1"/>
</dbReference>
<dbReference type="InterPro" id="IPR032432">
    <property type="entry name" value="Radical_SAM_C"/>
</dbReference>
<dbReference type="AlphaFoldDB" id="A0A1F5SB89"/>
<dbReference type="InterPro" id="IPR007197">
    <property type="entry name" value="rSAM"/>
</dbReference>
<dbReference type="STRING" id="1797989.A3H66_00140"/>
<evidence type="ECO:0000256" key="10">
    <source>
        <dbReference type="ARBA" id="ARBA00023004"/>
    </source>
</evidence>
<dbReference type="PANTHER" id="PTHR11135">
    <property type="entry name" value="HISTONE ACETYLTRANSFERASE-RELATED"/>
    <property type="match status" value="1"/>
</dbReference>
<dbReference type="InterPro" id="IPR034687">
    <property type="entry name" value="ELP3-like"/>
</dbReference>
<dbReference type="Proteomes" id="UP000178783">
    <property type="component" value="Unassembled WGS sequence"/>
</dbReference>
<dbReference type="GO" id="GO:0033588">
    <property type="term" value="C:elongator holoenzyme complex"/>
    <property type="evidence" value="ECO:0007669"/>
    <property type="project" value="TreeGrafter"/>
</dbReference>
<feature type="binding site" evidence="15">
    <location>
        <position position="95"/>
    </location>
    <ligand>
        <name>[4Fe-4S] cluster</name>
        <dbReference type="ChEBI" id="CHEBI:49883"/>
        <note>4Fe-4S-S-AdoMet</note>
    </ligand>
</feature>
<keyword evidence="12" id="KW-0012">Acyltransferase</keyword>
<dbReference type="InterPro" id="IPR023404">
    <property type="entry name" value="rSAM_horseshoe"/>
</dbReference>